<protein>
    <submittedName>
        <fullName evidence="2">Uncharacterized protein</fullName>
    </submittedName>
</protein>
<reference evidence="3" key="1">
    <citation type="submission" date="2017-11" db="EMBL/GenBank/DDBJ databases">
        <authorList>
            <person name="Watanabe M."/>
            <person name="Kojima H."/>
        </authorList>
    </citation>
    <scope>NUCLEOTIDE SEQUENCE [LARGE SCALE GENOMIC DNA]</scope>
    <source>
        <strain evidence="3">Tokyo 01</strain>
    </source>
</reference>
<comment type="caution">
    <text evidence="2">The sequence shown here is derived from an EMBL/GenBank/DDBJ whole genome shotgun (WGS) entry which is preliminary data.</text>
</comment>
<accession>A0A401FXC1</accession>
<reference evidence="3" key="2">
    <citation type="submission" date="2019-01" db="EMBL/GenBank/DDBJ databases">
        <title>Genome sequence of Desulfonema ishimotonii strain Tokyo 01.</title>
        <authorList>
            <person name="Fukui M."/>
        </authorList>
    </citation>
    <scope>NUCLEOTIDE SEQUENCE [LARGE SCALE GENOMIC DNA]</scope>
    <source>
        <strain evidence="3">Tokyo 01</strain>
    </source>
</reference>
<feature type="transmembrane region" description="Helical" evidence="1">
    <location>
        <begin position="16"/>
        <end position="37"/>
    </location>
</feature>
<name>A0A401FXC1_9BACT</name>
<evidence type="ECO:0000313" key="2">
    <source>
        <dbReference type="EMBL" id="GBC61652.1"/>
    </source>
</evidence>
<organism evidence="2 3">
    <name type="scientific">Desulfonema ishimotonii</name>
    <dbReference type="NCBI Taxonomy" id="45657"/>
    <lineage>
        <taxon>Bacteria</taxon>
        <taxon>Pseudomonadati</taxon>
        <taxon>Thermodesulfobacteriota</taxon>
        <taxon>Desulfobacteria</taxon>
        <taxon>Desulfobacterales</taxon>
        <taxon>Desulfococcaceae</taxon>
        <taxon>Desulfonema</taxon>
    </lineage>
</organism>
<keyword evidence="1" id="KW-0472">Membrane</keyword>
<keyword evidence="3" id="KW-1185">Reference proteome</keyword>
<sequence length="82" mass="9091">MDPDMIVFGDMTLKNLLIYGGAAIGALFLLSMIRKLFKKPTPDKHTQFVRCDCGWQGQVSQYVGRCPKCNAPIGEQKAKGRS</sequence>
<gene>
    <name evidence="2" type="ORF">DENIS_2614</name>
</gene>
<proteinExistence type="predicted"/>
<dbReference type="Proteomes" id="UP000288096">
    <property type="component" value="Unassembled WGS sequence"/>
</dbReference>
<dbReference type="OrthoDB" id="5423004at2"/>
<evidence type="ECO:0000256" key="1">
    <source>
        <dbReference type="SAM" id="Phobius"/>
    </source>
</evidence>
<dbReference type="EMBL" id="BEXT01000001">
    <property type="protein sequence ID" value="GBC61652.1"/>
    <property type="molecule type" value="Genomic_DNA"/>
</dbReference>
<evidence type="ECO:0000313" key="3">
    <source>
        <dbReference type="Proteomes" id="UP000288096"/>
    </source>
</evidence>
<dbReference type="RefSeq" id="WP_124328916.1">
    <property type="nucleotide sequence ID" value="NZ_BEXT01000001.1"/>
</dbReference>
<dbReference type="AlphaFoldDB" id="A0A401FXC1"/>
<keyword evidence="1" id="KW-0812">Transmembrane</keyword>
<keyword evidence="1" id="KW-1133">Transmembrane helix</keyword>